<reference evidence="3" key="1">
    <citation type="submission" date="2018-04" db="EMBL/GenBank/DDBJ databases">
        <authorList>
            <person name="Lucker S."/>
            <person name="Sakoula D."/>
        </authorList>
    </citation>
    <scope>NUCLEOTIDE SEQUENCE [LARGE SCALE GENOMIC DNA]</scope>
</reference>
<proteinExistence type="predicted"/>
<dbReference type="Pfam" id="PF09957">
    <property type="entry name" value="VapB_antitoxin"/>
    <property type="match status" value="1"/>
</dbReference>
<evidence type="ECO:0000259" key="1">
    <source>
        <dbReference type="Pfam" id="PF09722"/>
    </source>
</evidence>
<organism evidence="2 3">
    <name type="scientific">Nitrospira lenta</name>
    <dbReference type="NCBI Taxonomy" id="1436998"/>
    <lineage>
        <taxon>Bacteria</taxon>
        <taxon>Pseudomonadati</taxon>
        <taxon>Nitrospirota</taxon>
        <taxon>Nitrospiria</taxon>
        <taxon>Nitrospirales</taxon>
        <taxon>Nitrospiraceae</taxon>
        <taxon>Nitrospira</taxon>
    </lineage>
</organism>
<dbReference type="InterPro" id="IPR019239">
    <property type="entry name" value="VapB_antitoxin"/>
</dbReference>
<protein>
    <recommendedName>
        <fullName evidence="1">Antitoxin Xre/MbcA/ParS-like toxin-binding domain-containing protein</fullName>
    </recommendedName>
</protein>
<feature type="domain" description="Antitoxin Xre/MbcA/ParS-like toxin-binding" evidence="1">
    <location>
        <begin position="219"/>
        <end position="268"/>
    </location>
</feature>
<sequence length="271" mass="30600">MVWSDVAKKTTGKVKRLRSTHRKYGELPSTDELNAEALSYLLKQLQAAQRRMKRSLEAAIVFCDESNARIEQLERWKSGRHNGSFSDSGGIGLNRQIDEDLLSTAMKITGHRSKRAVMDEAPRMLVQIKKQAGIRKMKGKIHVNTDPERRSSGSGGQELFLPKDVRRGRSTAAKDRTAKVARLKEADRQLDRNLGRLKGRLGLRRPFWEFDPDEVTRLARKTFGSAQKAHAWLNRPNRALGGHTPLSLLTNQAGADRVRMILGRIEHGVYS</sequence>
<evidence type="ECO:0000313" key="3">
    <source>
        <dbReference type="Proteomes" id="UP000248168"/>
    </source>
</evidence>
<name>A0A330L8K3_9BACT</name>
<dbReference type="Proteomes" id="UP000248168">
    <property type="component" value="Unassembled WGS sequence"/>
</dbReference>
<dbReference type="AlphaFoldDB" id="A0A330L8K3"/>
<dbReference type="InterPro" id="IPR024467">
    <property type="entry name" value="Xre/MbcA/ParS-like_toxin-bd"/>
</dbReference>
<evidence type="ECO:0000313" key="2">
    <source>
        <dbReference type="EMBL" id="SPP66293.1"/>
    </source>
</evidence>
<dbReference type="Pfam" id="PF09722">
    <property type="entry name" value="Xre_MbcA_ParS_C"/>
    <property type="match status" value="1"/>
</dbReference>
<gene>
    <name evidence="2" type="ORF">NITLEN_60096</name>
</gene>
<dbReference type="EMBL" id="OUNR01000019">
    <property type="protein sequence ID" value="SPP66293.1"/>
    <property type="molecule type" value="Genomic_DNA"/>
</dbReference>
<accession>A0A330L8K3</accession>
<keyword evidence="3" id="KW-1185">Reference proteome</keyword>
<dbReference type="InParanoid" id="A0A330L8K3"/>